<comment type="caution">
    <text evidence="9">The sequence shown here is derived from an EMBL/GenBank/DDBJ whole genome shotgun (WGS) entry which is preliminary data.</text>
</comment>
<name>A0ABW8AEI4_9ACTN</name>
<evidence type="ECO:0000256" key="4">
    <source>
        <dbReference type="ARBA" id="ARBA00022806"/>
    </source>
</evidence>
<dbReference type="CDD" id="cd00138">
    <property type="entry name" value="PLDc_SF"/>
    <property type="match status" value="1"/>
</dbReference>
<dbReference type="Proteomes" id="UP001612928">
    <property type="component" value="Unassembled WGS sequence"/>
</dbReference>
<comment type="similarity">
    <text evidence="1">Belongs to the DNA2/NAM7 helicase family.</text>
</comment>
<feature type="compositionally biased region" description="Basic residues" evidence="7">
    <location>
        <begin position="841"/>
        <end position="850"/>
    </location>
</feature>
<evidence type="ECO:0000256" key="7">
    <source>
        <dbReference type="SAM" id="MobiDB-lite"/>
    </source>
</evidence>
<dbReference type="Pfam" id="PF13086">
    <property type="entry name" value="AAA_11"/>
    <property type="match status" value="1"/>
</dbReference>
<dbReference type="Pfam" id="PF13087">
    <property type="entry name" value="AAA_12"/>
    <property type="match status" value="1"/>
</dbReference>
<keyword evidence="2" id="KW-0547">Nucleotide-binding</keyword>
<dbReference type="Gene3D" id="3.30.870.10">
    <property type="entry name" value="Endonuclease Chain A"/>
    <property type="match status" value="1"/>
</dbReference>
<feature type="region of interest" description="Disordered" evidence="7">
    <location>
        <begin position="831"/>
        <end position="850"/>
    </location>
</feature>
<dbReference type="InterPro" id="IPR027417">
    <property type="entry name" value="P-loop_NTPase"/>
</dbReference>
<dbReference type="Pfam" id="PF13091">
    <property type="entry name" value="PLDc_2"/>
    <property type="match status" value="1"/>
</dbReference>
<feature type="domain" description="PLD phosphodiesterase" evidence="8">
    <location>
        <begin position="735"/>
        <end position="762"/>
    </location>
</feature>
<reference evidence="9 10" key="1">
    <citation type="submission" date="2024-10" db="EMBL/GenBank/DDBJ databases">
        <title>The Natural Products Discovery Center: Release of the First 8490 Sequenced Strains for Exploring Actinobacteria Biosynthetic Diversity.</title>
        <authorList>
            <person name="Kalkreuter E."/>
            <person name="Kautsar S.A."/>
            <person name="Yang D."/>
            <person name="Bader C.D."/>
            <person name="Teijaro C.N."/>
            <person name="Fluegel L."/>
            <person name="Davis C.M."/>
            <person name="Simpson J.R."/>
            <person name="Lauterbach L."/>
            <person name="Steele A.D."/>
            <person name="Gui C."/>
            <person name="Meng S."/>
            <person name="Li G."/>
            <person name="Viehrig K."/>
            <person name="Ye F."/>
            <person name="Su P."/>
            <person name="Kiefer A.F."/>
            <person name="Nichols A."/>
            <person name="Cepeda A.J."/>
            <person name="Yan W."/>
            <person name="Fan B."/>
            <person name="Jiang Y."/>
            <person name="Adhikari A."/>
            <person name="Zheng C.-J."/>
            <person name="Schuster L."/>
            <person name="Cowan T.M."/>
            <person name="Smanski M.J."/>
            <person name="Chevrette M.G."/>
            <person name="De Carvalho L.P.S."/>
            <person name="Shen B."/>
        </authorList>
    </citation>
    <scope>NUCLEOTIDE SEQUENCE [LARGE SCALE GENOMIC DNA]</scope>
    <source>
        <strain evidence="9 10">NPDC049503</strain>
    </source>
</reference>
<sequence>MRAVADDERLALAQLVRASLEQVEQERLTIAARIDASRADPRLAAAREARERLHGFDPAAYAAATARIAASADKQQHLERCGQARARCDQAHQRCEELDELVRQADSAWQEREADRRLHAEAARLQTELDDYHRTADRASLRLASQDVALNGLQARLAEQETWSRWKRIRRAAELTALRIEIDQAQRALADSRQRLGQIRSALARYAPELRQRIAACEQAASCSPAEIARRDAERAALRQQAAEGRRSYEQNREALRQAEHDLHNLPDMPEPTLEDLARVQQADEAGLPALHDRLREVEDAAREPMQQLILLEQQHERILARRRRLERDAEQELINSAQVVATTHAMLRMRPAVYRRSYDHVIIDEAAACYPAEVLYAISRATHGASLLGDFMQNGPIVDLPEPHSAAVTAWLKRDTFTALGIDGRRQVPGCVTLTHQYRFGPAINELANRLAYGGRLVVGRPATDEIVLIDTSGLPPELVSVRRDGGSPCWVVGPLLARALAEHHLAAGETSVGVITPYRDESDLIIDVFTDTDVDARVEAGTIYRFQGREFDTAIVDLVEDGRSRIARNLPGARQTVNVAVTRARKLLYLIAPGAAVARAGAGPLRVLGDLCRERRVTIVSALDLLGLEHAPEPSGARRTVWEALRSHVKVTGLYDEELLPAELCAAIDAAEQSVWMWSPWVGQRVFDILPSLKAAADRGVVVRAVVLPPREKEERYEPYVQALRQAVKHVVFLQDEHQKLAVIDDGLTFIGSMNMLSHQRVGGRREVMAVMRSRHFAAHILRHERADELAQPPTCPSCRQQREAALRGSGAKRRLHWLCPPPCRHPHTPFMDIDGGRHQRRAPRRRR</sequence>
<dbReference type="PROSITE" id="PS50035">
    <property type="entry name" value="PLD"/>
    <property type="match status" value="1"/>
</dbReference>
<evidence type="ECO:0000259" key="8">
    <source>
        <dbReference type="PROSITE" id="PS50035"/>
    </source>
</evidence>
<evidence type="ECO:0000256" key="1">
    <source>
        <dbReference type="ARBA" id="ARBA00007913"/>
    </source>
</evidence>
<dbReference type="EMBL" id="JBITMB010000010">
    <property type="protein sequence ID" value="MFI7444867.1"/>
    <property type="molecule type" value="Genomic_DNA"/>
</dbReference>
<protein>
    <submittedName>
        <fullName evidence="9">AAA domain-containing protein</fullName>
    </submittedName>
</protein>
<keyword evidence="10" id="KW-1185">Reference proteome</keyword>
<dbReference type="InterPro" id="IPR041679">
    <property type="entry name" value="DNA2/NAM7-like_C"/>
</dbReference>
<gene>
    <name evidence="9" type="ORF">ACIBP5_33250</name>
</gene>
<dbReference type="InterPro" id="IPR050534">
    <property type="entry name" value="Coronavir_polyprotein_1ab"/>
</dbReference>
<keyword evidence="6" id="KW-0175">Coiled coil</keyword>
<evidence type="ECO:0000313" key="9">
    <source>
        <dbReference type="EMBL" id="MFI7444867.1"/>
    </source>
</evidence>
<evidence type="ECO:0000256" key="5">
    <source>
        <dbReference type="ARBA" id="ARBA00022840"/>
    </source>
</evidence>
<dbReference type="InterPro" id="IPR041677">
    <property type="entry name" value="DNA2/NAM7_AAA_11"/>
</dbReference>
<accession>A0ABW8AEI4</accession>
<evidence type="ECO:0000256" key="2">
    <source>
        <dbReference type="ARBA" id="ARBA00022741"/>
    </source>
</evidence>
<evidence type="ECO:0000313" key="10">
    <source>
        <dbReference type="Proteomes" id="UP001612928"/>
    </source>
</evidence>
<keyword evidence="5" id="KW-0067">ATP-binding</keyword>
<keyword evidence="4" id="KW-0347">Helicase</keyword>
<proteinExistence type="inferred from homology"/>
<keyword evidence="3" id="KW-0378">Hydrolase</keyword>
<dbReference type="InterPro" id="IPR001736">
    <property type="entry name" value="PLipase_D/transphosphatidylase"/>
</dbReference>
<dbReference type="SUPFAM" id="SSF56024">
    <property type="entry name" value="Phospholipase D/nuclease"/>
    <property type="match status" value="1"/>
</dbReference>
<organism evidence="9 10">
    <name type="scientific">Nonomuraea indica</name>
    <dbReference type="NCBI Taxonomy" id="1581193"/>
    <lineage>
        <taxon>Bacteria</taxon>
        <taxon>Bacillati</taxon>
        <taxon>Actinomycetota</taxon>
        <taxon>Actinomycetes</taxon>
        <taxon>Streptosporangiales</taxon>
        <taxon>Streptosporangiaceae</taxon>
        <taxon>Nonomuraea</taxon>
    </lineage>
</organism>
<evidence type="ECO:0000256" key="3">
    <source>
        <dbReference type="ARBA" id="ARBA00022801"/>
    </source>
</evidence>
<dbReference type="InterPro" id="IPR025202">
    <property type="entry name" value="PLD-like_dom"/>
</dbReference>
<dbReference type="PANTHER" id="PTHR43788">
    <property type="entry name" value="DNA2/NAM7 HELICASE FAMILY MEMBER"/>
    <property type="match status" value="1"/>
</dbReference>
<dbReference type="PANTHER" id="PTHR43788:SF8">
    <property type="entry name" value="DNA-BINDING PROTEIN SMUBP-2"/>
    <property type="match status" value="1"/>
</dbReference>
<dbReference type="Gene3D" id="3.40.50.300">
    <property type="entry name" value="P-loop containing nucleotide triphosphate hydrolases"/>
    <property type="match status" value="2"/>
</dbReference>
<dbReference type="SUPFAM" id="SSF52540">
    <property type="entry name" value="P-loop containing nucleoside triphosphate hydrolases"/>
    <property type="match status" value="1"/>
</dbReference>
<feature type="coiled-coil region" evidence="6">
    <location>
        <begin position="175"/>
        <end position="202"/>
    </location>
</feature>
<evidence type="ECO:0000256" key="6">
    <source>
        <dbReference type="SAM" id="Coils"/>
    </source>
</evidence>
<dbReference type="RefSeq" id="WP_397025186.1">
    <property type="nucleotide sequence ID" value="NZ_JBITMB010000010.1"/>
</dbReference>